<evidence type="ECO:0000313" key="3">
    <source>
        <dbReference type="Proteomes" id="UP001516400"/>
    </source>
</evidence>
<keyword evidence="3" id="KW-1185">Reference proteome</keyword>
<sequence>RRRSGRRSVINAIADDSENSGDVEVDNIKDRLARNLLKYKTAIPSSRPSPEDDSVEGNDGKC</sequence>
<feature type="region of interest" description="Disordered" evidence="1">
    <location>
        <begin position="43"/>
        <end position="62"/>
    </location>
</feature>
<protein>
    <submittedName>
        <fullName evidence="2">Uncharacterized protein</fullName>
    </submittedName>
</protein>
<dbReference type="AlphaFoldDB" id="A0ABD2NDN5"/>
<evidence type="ECO:0000256" key="1">
    <source>
        <dbReference type="SAM" id="MobiDB-lite"/>
    </source>
</evidence>
<evidence type="ECO:0000313" key="2">
    <source>
        <dbReference type="EMBL" id="KAL3276281.1"/>
    </source>
</evidence>
<comment type="caution">
    <text evidence="2">The sequence shown here is derived from an EMBL/GenBank/DDBJ whole genome shotgun (WGS) entry which is preliminary data.</text>
</comment>
<dbReference type="Proteomes" id="UP001516400">
    <property type="component" value="Unassembled WGS sequence"/>
</dbReference>
<feature type="non-terminal residue" evidence="2">
    <location>
        <position position="1"/>
    </location>
</feature>
<organism evidence="2 3">
    <name type="scientific">Cryptolaemus montrouzieri</name>
    <dbReference type="NCBI Taxonomy" id="559131"/>
    <lineage>
        <taxon>Eukaryota</taxon>
        <taxon>Metazoa</taxon>
        <taxon>Ecdysozoa</taxon>
        <taxon>Arthropoda</taxon>
        <taxon>Hexapoda</taxon>
        <taxon>Insecta</taxon>
        <taxon>Pterygota</taxon>
        <taxon>Neoptera</taxon>
        <taxon>Endopterygota</taxon>
        <taxon>Coleoptera</taxon>
        <taxon>Polyphaga</taxon>
        <taxon>Cucujiformia</taxon>
        <taxon>Coccinelloidea</taxon>
        <taxon>Coccinellidae</taxon>
        <taxon>Scymninae</taxon>
        <taxon>Scymnini</taxon>
        <taxon>Cryptolaemus</taxon>
    </lineage>
</organism>
<gene>
    <name evidence="2" type="ORF">HHI36_024030</name>
</gene>
<name>A0ABD2NDN5_9CUCU</name>
<dbReference type="EMBL" id="JABFTP020000087">
    <property type="protein sequence ID" value="KAL3276281.1"/>
    <property type="molecule type" value="Genomic_DNA"/>
</dbReference>
<accession>A0ABD2NDN5</accession>
<proteinExistence type="predicted"/>
<reference evidence="2 3" key="1">
    <citation type="journal article" date="2021" name="BMC Biol.">
        <title>Horizontally acquired antibacterial genes associated with adaptive radiation of ladybird beetles.</title>
        <authorList>
            <person name="Li H.S."/>
            <person name="Tang X.F."/>
            <person name="Huang Y.H."/>
            <person name="Xu Z.Y."/>
            <person name="Chen M.L."/>
            <person name="Du X.Y."/>
            <person name="Qiu B.Y."/>
            <person name="Chen P.T."/>
            <person name="Zhang W."/>
            <person name="Slipinski A."/>
            <person name="Escalona H.E."/>
            <person name="Waterhouse R.M."/>
            <person name="Zwick A."/>
            <person name="Pang H."/>
        </authorList>
    </citation>
    <scope>NUCLEOTIDE SEQUENCE [LARGE SCALE GENOMIC DNA]</scope>
    <source>
        <strain evidence="2">SYSU2018</strain>
    </source>
</reference>